<dbReference type="InterPro" id="IPR027051">
    <property type="entry name" value="XdhC_Rossmann_dom"/>
</dbReference>
<dbReference type="InterPro" id="IPR003777">
    <property type="entry name" value="XdhC_CoxI"/>
</dbReference>
<dbReference type="PANTHER" id="PTHR30388:SF6">
    <property type="entry name" value="XANTHINE DEHYDROGENASE SUBUNIT A-RELATED"/>
    <property type="match status" value="1"/>
</dbReference>
<organism evidence="3 4">
    <name type="scientific">Paenibacillus selenitireducens</name>
    <dbReference type="NCBI Taxonomy" id="1324314"/>
    <lineage>
        <taxon>Bacteria</taxon>
        <taxon>Bacillati</taxon>
        <taxon>Bacillota</taxon>
        <taxon>Bacilli</taxon>
        <taxon>Bacillales</taxon>
        <taxon>Paenibacillaceae</taxon>
        <taxon>Paenibacillus</taxon>
    </lineage>
</organism>
<keyword evidence="4" id="KW-1185">Reference proteome</keyword>
<evidence type="ECO:0000313" key="3">
    <source>
        <dbReference type="EMBL" id="OPA77785.1"/>
    </source>
</evidence>
<proteinExistence type="predicted"/>
<dbReference type="STRING" id="1324314.BVG16_15265"/>
<evidence type="ECO:0000259" key="1">
    <source>
        <dbReference type="Pfam" id="PF02625"/>
    </source>
</evidence>
<reference evidence="3 4" key="1">
    <citation type="submission" date="2017-01" db="EMBL/GenBank/DDBJ databases">
        <title>Genome analysis of Paenibacillus selenitrireducens ES3-24.</title>
        <authorList>
            <person name="Xu D."/>
            <person name="Yao R."/>
            <person name="Zheng S."/>
        </authorList>
    </citation>
    <scope>NUCLEOTIDE SEQUENCE [LARGE SCALE GENOMIC DNA]</scope>
    <source>
        <strain evidence="3 4">ES3-24</strain>
    </source>
</reference>
<dbReference type="InterPro" id="IPR052698">
    <property type="entry name" value="MoCofactor_Util/Proc"/>
</dbReference>
<sequence length="349" mass="38721">MEEIHRILEALQCNDQRSVLATIIHVEGSAYLKEGASMLFLEDGSQIGLLSAGCLEADLAERVPEILETGKACGFVFDMQSLDPISWGDESGCGGVIHVTMEPVDDVFLNHLCALKDYLDHQMKVMIIKKISADRSVSDYAFVAENRQLFGAWRGGISQALLDWTTSKESRRSGIKVISSMQEHVFVHTYDPKPRLVIFGAGQDARPLAAFAAATGFSVIVSDWRPVLCDRYYFPDADTLLLGFPEESVNMIDFTSSDYAVVMTHHFRRDQQLIRFLSERQLCYLGVLGSKHRTARLLNGNPMPVNLHAPVGIAIGAEGPVEIAVSILADLIHTYRINKKREAVTHEAE</sequence>
<gene>
    <name evidence="3" type="ORF">BVG16_15265</name>
</gene>
<dbReference type="PANTHER" id="PTHR30388">
    <property type="entry name" value="ALDEHYDE OXIDOREDUCTASE MOLYBDENUM COFACTOR ASSEMBLY PROTEIN"/>
    <property type="match status" value="1"/>
</dbReference>
<dbReference type="AlphaFoldDB" id="A0A1T2XD67"/>
<protein>
    <recommendedName>
        <fullName evidence="5">Xanthine dehydrogenase</fullName>
    </recommendedName>
</protein>
<dbReference type="EMBL" id="MSZX01000005">
    <property type="protein sequence ID" value="OPA77785.1"/>
    <property type="molecule type" value="Genomic_DNA"/>
</dbReference>
<accession>A0A1T2XD67</accession>
<dbReference type="Proteomes" id="UP000190188">
    <property type="component" value="Unassembled WGS sequence"/>
</dbReference>
<dbReference type="Pfam" id="PF02625">
    <property type="entry name" value="XdhC_CoxI"/>
    <property type="match status" value="1"/>
</dbReference>
<feature type="domain" description="XdhC- CoxI" evidence="1">
    <location>
        <begin position="15"/>
        <end position="72"/>
    </location>
</feature>
<evidence type="ECO:0008006" key="5">
    <source>
        <dbReference type="Google" id="ProtNLM"/>
    </source>
</evidence>
<dbReference type="Gene3D" id="3.40.50.720">
    <property type="entry name" value="NAD(P)-binding Rossmann-like Domain"/>
    <property type="match status" value="1"/>
</dbReference>
<dbReference type="Pfam" id="PF13478">
    <property type="entry name" value="XdhC_C"/>
    <property type="match status" value="1"/>
</dbReference>
<dbReference type="RefSeq" id="WP_078499530.1">
    <property type="nucleotide sequence ID" value="NZ_MSZX01000005.1"/>
</dbReference>
<evidence type="ECO:0000259" key="2">
    <source>
        <dbReference type="Pfam" id="PF13478"/>
    </source>
</evidence>
<name>A0A1T2XD67_9BACL</name>
<evidence type="ECO:0000313" key="4">
    <source>
        <dbReference type="Proteomes" id="UP000190188"/>
    </source>
</evidence>
<dbReference type="OrthoDB" id="9773039at2"/>
<feature type="domain" description="XdhC Rossmann" evidence="2">
    <location>
        <begin position="196"/>
        <end position="331"/>
    </location>
</feature>
<comment type="caution">
    <text evidence="3">The sequence shown here is derived from an EMBL/GenBank/DDBJ whole genome shotgun (WGS) entry which is preliminary data.</text>
</comment>